<evidence type="ECO:0000313" key="5">
    <source>
        <dbReference type="Proteomes" id="UP000483820"/>
    </source>
</evidence>
<dbReference type="AlphaFoldDB" id="A0A6A5GRM9"/>
<organism evidence="4 5">
    <name type="scientific">Caenorhabditis remanei</name>
    <name type="common">Caenorhabditis vulgaris</name>
    <dbReference type="NCBI Taxonomy" id="31234"/>
    <lineage>
        <taxon>Eukaryota</taxon>
        <taxon>Metazoa</taxon>
        <taxon>Ecdysozoa</taxon>
        <taxon>Nematoda</taxon>
        <taxon>Chromadorea</taxon>
        <taxon>Rhabditida</taxon>
        <taxon>Rhabditina</taxon>
        <taxon>Rhabditomorpha</taxon>
        <taxon>Rhabditoidea</taxon>
        <taxon>Rhabditidae</taxon>
        <taxon>Peloderinae</taxon>
        <taxon>Caenorhabditis</taxon>
    </lineage>
</organism>
<comment type="caution">
    <text evidence="4">The sequence shown here is derived from an EMBL/GenBank/DDBJ whole genome shotgun (WGS) entry which is preliminary data.</text>
</comment>
<feature type="chain" id="PRO_5025552351" evidence="3">
    <location>
        <begin position="20"/>
        <end position="172"/>
    </location>
</feature>
<evidence type="ECO:0000256" key="3">
    <source>
        <dbReference type="SAM" id="SignalP"/>
    </source>
</evidence>
<keyword evidence="2" id="KW-1133">Transmembrane helix</keyword>
<feature type="transmembrane region" description="Helical" evidence="2">
    <location>
        <begin position="152"/>
        <end position="170"/>
    </location>
</feature>
<gene>
    <name evidence="4" type="ORF">GCK72_013749</name>
</gene>
<dbReference type="SUPFAM" id="SSF55797">
    <property type="entry name" value="PR-1-like"/>
    <property type="match status" value="1"/>
</dbReference>
<dbReference type="InterPro" id="IPR035940">
    <property type="entry name" value="CAP_sf"/>
</dbReference>
<dbReference type="KEGG" id="crq:GCK72_013749"/>
<evidence type="ECO:0000313" key="4">
    <source>
        <dbReference type="EMBL" id="KAF1757294.1"/>
    </source>
</evidence>
<proteinExistence type="predicted"/>
<dbReference type="Proteomes" id="UP000483820">
    <property type="component" value="Chromosome IV"/>
</dbReference>
<feature type="region of interest" description="Disordered" evidence="1">
    <location>
        <begin position="20"/>
        <end position="46"/>
    </location>
</feature>
<name>A0A6A5GRM9_CAERE</name>
<feature type="compositionally biased region" description="Basic and acidic residues" evidence="1">
    <location>
        <begin position="29"/>
        <end position="46"/>
    </location>
</feature>
<dbReference type="RefSeq" id="XP_053584739.1">
    <property type="nucleotide sequence ID" value="XM_053729967.1"/>
</dbReference>
<protein>
    <submittedName>
        <fullName evidence="4">Uncharacterized protein</fullName>
    </submittedName>
</protein>
<evidence type="ECO:0000256" key="1">
    <source>
        <dbReference type="SAM" id="MobiDB-lite"/>
    </source>
</evidence>
<keyword evidence="2" id="KW-0812">Transmembrane</keyword>
<reference evidence="4 5" key="1">
    <citation type="submission" date="2019-12" db="EMBL/GenBank/DDBJ databases">
        <title>Chromosome-level assembly of the Caenorhabditis remanei genome.</title>
        <authorList>
            <person name="Teterina A.A."/>
            <person name="Willis J.H."/>
            <person name="Phillips P.C."/>
        </authorList>
    </citation>
    <scope>NUCLEOTIDE SEQUENCE [LARGE SCALE GENOMIC DNA]</scope>
    <source>
        <strain evidence="4 5">PX506</strain>
        <tissue evidence="4">Whole organism</tissue>
    </source>
</reference>
<sequence>MKYALLIALFILCSNSAFAQSTPSNTTPDPKDKERQECLKDENENRRAVAKAKGISNMRKLEYDKSMEANPMEGFKCPENWMTSKYKEGVWATMANDEVKTAENALATTFACVQNEKCGKLLLTNTNSDQKQRKMGKAGSACSGKVDDGLCIGSAASFGFFFLISFISFFNL</sequence>
<accession>A0A6A5GRM9</accession>
<feature type="signal peptide" evidence="3">
    <location>
        <begin position="1"/>
        <end position="19"/>
    </location>
</feature>
<dbReference type="CTD" id="9825910"/>
<keyword evidence="3" id="KW-0732">Signal</keyword>
<evidence type="ECO:0000256" key="2">
    <source>
        <dbReference type="SAM" id="Phobius"/>
    </source>
</evidence>
<keyword evidence="2" id="KW-0472">Membrane</keyword>
<dbReference type="EMBL" id="WUAV01000004">
    <property type="protein sequence ID" value="KAF1757294.1"/>
    <property type="molecule type" value="Genomic_DNA"/>
</dbReference>
<dbReference type="GeneID" id="9825910"/>